<reference evidence="2 3" key="1">
    <citation type="submission" date="2015-09" db="EMBL/GenBank/DDBJ databases">
        <title>Genome announcement of multiple Pseudomonas syringae strains.</title>
        <authorList>
            <person name="Thakur S."/>
            <person name="Wang P.W."/>
            <person name="Gong Y."/>
            <person name="Weir B.S."/>
            <person name="Guttman D.S."/>
        </authorList>
    </citation>
    <scope>NUCLEOTIDE SEQUENCE [LARGE SCALE GENOMIC DNA]</scope>
    <source>
        <strain evidence="2 3">ICMP3956</strain>
    </source>
</reference>
<dbReference type="PATRIC" id="fig|251707.3.peg.3638"/>
<organism evidence="2 3">
    <name type="scientific">Pseudomonas syringae pv. primulae</name>
    <dbReference type="NCBI Taxonomy" id="251707"/>
    <lineage>
        <taxon>Bacteria</taxon>
        <taxon>Pseudomonadati</taxon>
        <taxon>Pseudomonadota</taxon>
        <taxon>Gammaproteobacteria</taxon>
        <taxon>Pseudomonadales</taxon>
        <taxon>Pseudomonadaceae</taxon>
        <taxon>Pseudomonas</taxon>
    </lineage>
</organism>
<comment type="caution">
    <text evidence="2">The sequence shown here is derived from an EMBL/GenBank/DDBJ whole genome shotgun (WGS) entry which is preliminary data.</text>
</comment>
<protein>
    <submittedName>
        <fullName evidence="2">HopPtoM-like protein</fullName>
    </submittedName>
</protein>
<evidence type="ECO:0000256" key="1">
    <source>
        <dbReference type="SAM" id="MobiDB-lite"/>
    </source>
</evidence>
<feature type="compositionally biased region" description="Low complexity" evidence="1">
    <location>
        <begin position="720"/>
        <end position="729"/>
    </location>
</feature>
<evidence type="ECO:0000313" key="2">
    <source>
        <dbReference type="EMBL" id="KPY37639.1"/>
    </source>
</evidence>
<feature type="compositionally biased region" description="Low complexity" evidence="1">
    <location>
        <begin position="762"/>
        <end position="777"/>
    </location>
</feature>
<sequence length="826" mass="87586">MINSRVGGSGDIQMVAVRTEEGNPSITSAHPNAVTPSNNPPLLPRQMGQHLEPSLESHAANLGIALRHTELLATFQAEQASTRSTDAPQVSAHAALLIGGMLEEANGHASETGKVGFEVMAERLCGPHLALESFQSSDVKLLLEKLTNKDEIPDKAEVGQLLKGHAGAIADQLEHFQLMHNASSVHQGECSAPDRKTFEVSQAALGEYAGRASKAISSVLSEKTADLDKRLADVDKQLEGMAEGGEKSRLLTQKETLGEAKTMLADIQNDFSKSPQAKHLKSVAAHARFDAQLKELNADRAGMGFLQGSGRVIAAAIPQFLSSMTHLGFIRSATNDEFRAAVPGSSSDASMLEATVIGLVAGIAHEGVTNLVKPMVQSGLQASGLDKRLGMAPLKGVDTESVIPDPLEFKSQDGVMVKKSDEELTAEKAQVKAQRAVFEQKKVQVSSTHPLGELIPYMSFGGGQAIRQLLHDFNQINGQTVTARALASGMAGAVSASAQALYQMKATYTDPQGRQIPVFTTDKATSELGKELAKGLDPRDATVRTSFYSKSVSGIQSAALTAELPAIAAAGVNSGLSAGRIAGNMALAALGSVSYLSSLYANQSVTAEGKALKAAGEGGATPILERTEVAFTNVRRPNRESLPHTFSSDQLAGLPRMAENTYHRARGVLQAPSQIAVDVLRAVDDGVRSSFSSLQDKLTSQFQRQTTATPPPHEAAVDNPVVTESVVSPEPEPGPKMMNVQQPRNGAIDDDALRMLEEGILPQTTSQPQRTPQQQRTPQPPRTAQPQRAPQPRAQQSAPVAPPYDPPLEAMEAGFLKPAPSNDPSR</sequence>
<dbReference type="RefSeq" id="WP_412778816.1">
    <property type="nucleotide sequence ID" value="NZ_LJRC01000112.1"/>
</dbReference>
<feature type="region of interest" description="Disordered" evidence="1">
    <location>
        <begin position="762"/>
        <end position="826"/>
    </location>
</feature>
<dbReference type="AlphaFoldDB" id="A0A0P9XXX3"/>
<gene>
    <name evidence="2" type="ORF">ALO52_02742</name>
</gene>
<evidence type="ECO:0000313" key="3">
    <source>
        <dbReference type="Proteomes" id="UP000050562"/>
    </source>
</evidence>
<accession>A0A0P9XXX3</accession>
<feature type="compositionally biased region" description="Low complexity" evidence="1">
    <location>
        <begin position="784"/>
        <end position="799"/>
    </location>
</feature>
<dbReference type="Proteomes" id="UP000050562">
    <property type="component" value="Unassembled WGS sequence"/>
</dbReference>
<feature type="region of interest" description="Disordered" evidence="1">
    <location>
        <begin position="702"/>
        <end position="743"/>
    </location>
</feature>
<name>A0A0P9XXX3_9PSED</name>
<dbReference type="EMBL" id="LJRC01000112">
    <property type="protein sequence ID" value="KPY37639.1"/>
    <property type="molecule type" value="Genomic_DNA"/>
</dbReference>
<proteinExistence type="predicted"/>